<keyword evidence="1" id="KW-0175">Coiled coil</keyword>
<evidence type="ECO:0000256" key="2">
    <source>
        <dbReference type="SAM" id="Phobius"/>
    </source>
</evidence>
<dbReference type="SUPFAM" id="SSF52540">
    <property type="entry name" value="P-loop containing nucleoside triphosphate hydrolases"/>
    <property type="match status" value="1"/>
</dbReference>
<proteinExistence type="predicted"/>
<feature type="domain" description="G" evidence="3">
    <location>
        <begin position="10"/>
        <end position="95"/>
    </location>
</feature>
<sequence>MSRLQENRLFLGNPGTGKSTLINCLIGQQAFDSGLKFGGGFTQFFQKQTHDGVVYMDTPGLADRTIQHQAAAAITAALRESGRYKLFFMVRLKGGRVVSEDLATIEAVLDTVQLRDVCFTVIVNNVRRRQYTTMMKKGPEYAKVVTLINAMKYTTPHIVFIPTIPELDEADNAFTTLPPDIINFIRYEAPSVEIPIHSVQTIDFYQYKIAETELRHQIRELETDNAALKRKMGELKKRHRFFRTLGNFAVDALAVTAFVVLFPFILISEKL</sequence>
<dbReference type="InterPro" id="IPR006073">
    <property type="entry name" value="GTP-bd"/>
</dbReference>
<evidence type="ECO:0000313" key="4">
    <source>
        <dbReference type="EMBL" id="POM73712.1"/>
    </source>
</evidence>
<accession>A0A2P4Y7C6</accession>
<evidence type="ECO:0000313" key="5">
    <source>
        <dbReference type="Proteomes" id="UP000237271"/>
    </source>
</evidence>
<dbReference type="InterPro" id="IPR027417">
    <property type="entry name" value="P-loop_NTPase"/>
</dbReference>
<gene>
    <name evidence="4" type="ORF">PHPALM_9417</name>
</gene>
<organism evidence="4 5">
    <name type="scientific">Phytophthora palmivora</name>
    <dbReference type="NCBI Taxonomy" id="4796"/>
    <lineage>
        <taxon>Eukaryota</taxon>
        <taxon>Sar</taxon>
        <taxon>Stramenopiles</taxon>
        <taxon>Oomycota</taxon>
        <taxon>Peronosporomycetes</taxon>
        <taxon>Peronosporales</taxon>
        <taxon>Peronosporaceae</taxon>
        <taxon>Phytophthora</taxon>
    </lineage>
</organism>
<keyword evidence="2" id="KW-0812">Transmembrane</keyword>
<keyword evidence="2" id="KW-1133">Transmembrane helix</keyword>
<name>A0A2P4Y7C6_9STRA</name>
<dbReference type="EMBL" id="NCKW01005033">
    <property type="protein sequence ID" value="POM73712.1"/>
    <property type="molecule type" value="Genomic_DNA"/>
</dbReference>
<keyword evidence="5" id="KW-1185">Reference proteome</keyword>
<feature type="transmembrane region" description="Helical" evidence="2">
    <location>
        <begin position="245"/>
        <end position="267"/>
    </location>
</feature>
<feature type="coiled-coil region" evidence="1">
    <location>
        <begin position="211"/>
        <end position="238"/>
    </location>
</feature>
<dbReference type="OrthoDB" id="2157125at2759"/>
<dbReference type="AlphaFoldDB" id="A0A2P4Y7C6"/>
<dbReference type="GO" id="GO:0005525">
    <property type="term" value="F:GTP binding"/>
    <property type="evidence" value="ECO:0007669"/>
    <property type="project" value="InterPro"/>
</dbReference>
<reference evidence="4 5" key="1">
    <citation type="journal article" date="2017" name="Genome Biol. Evol.">
        <title>Phytophthora megakarya and P. palmivora, closely related causal agents of cacao black pod rot, underwent increases in genome sizes and gene numbers by different mechanisms.</title>
        <authorList>
            <person name="Ali S.S."/>
            <person name="Shao J."/>
            <person name="Lary D.J."/>
            <person name="Kronmiller B."/>
            <person name="Shen D."/>
            <person name="Strem M.D."/>
            <person name="Amoako-Attah I."/>
            <person name="Akrofi A.Y."/>
            <person name="Begoude B.A."/>
            <person name="Ten Hoopen G.M."/>
            <person name="Coulibaly K."/>
            <person name="Kebe B.I."/>
            <person name="Melnick R.L."/>
            <person name="Guiltinan M.J."/>
            <person name="Tyler B.M."/>
            <person name="Meinhardt L.W."/>
            <person name="Bailey B.A."/>
        </authorList>
    </citation>
    <scope>NUCLEOTIDE SEQUENCE [LARGE SCALE GENOMIC DNA]</scope>
    <source>
        <strain evidence="5">sbr112.9</strain>
    </source>
</reference>
<dbReference type="Gene3D" id="3.40.50.300">
    <property type="entry name" value="P-loop containing nucleotide triphosphate hydrolases"/>
    <property type="match status" value="1"/>
</dbReference>
<comment type="caution">
    <text evidence="4">The sequence shown here is derived from an EMBL/GenBank/DDBJ whole genome shotgun (WGS) entry which is preliminary data.</text>
</comment>
<evidence type="ECO:0000259" key="3">
    <source>
        <dbReference type="Pfam" id="PF01926"/>
    </source>
</evidence>
<dbReference type="Pfam" id="PF01926">
    <property type="entry name" value="MMR_HSR1"/>
    <property type="match status" value="1"/>
</dbReference>
<dbReference type="Proteomes" id="UP000237271">
    <property type="component" value="Unassembled WGS sequence"/>
</dbReference>
<keyword evidence="2" id="KW-0472">Membrane</keyword>
<protein>
    <recommendedName>
        <fullName evidence="3">G domain-containing protein</fullName>
    </recommendedName>
</protein>
<evidence type="ECO:0000256" key="1">
    <source>
        <dbReference type="SAM" id="Coils"/>
    </source>
</evidence>